<dbReference type="RefSeq" id="WP_379140879.1">
    <property type="nucleotide sequence ID" value="NZ_JBHUEN010000016.1"/>
</dbReference>
<name>A0ABW4R4V5_9RHOB</name>
<keyword evidence="3" id="KW-0450">Lipoyl</keyword>
<dbReference type="PANTHER" id="PTHR23151">
    <property type="entry name" value="DIHYDROLIPOAMIDE ACETYL/SUCCINYL-TRANSFERASE-RELATED"/>
    <property type="match status" value="1"/>
</dbReference>
<keyword evidence="7" id="KW-0012">Acyltransferase</keyword>
<protein>
    <submittedName>
        <fullName evidence="7">Acetoin dehydrogenase dihydrolipoyllysine-residue acetyltransferase subunit</fullName>
        <ecNumber evidence="7">2.3.1.12</ecNumber>
    </submittedName>
</protein>
<evidence type="ECO:0000259" key="5">
    <source>
        <dbReference type="PROSITE" id="PS50968"/>
    </source>
</evidence>
<reference evidence="8" key="1">
    <citation type="journal article" date="2019" name="Int. J. Syst. Evol. Microbiol.">
        <title>The Global Catalogue of Microorganisms (GCM) 10K type strain sequencing project: providing services to taxonomists for standard genome sequencing and annotation.</title>
        <authorList>
            <consortium name="The Broad Institute Genomics Platform"/>
            <consortium name="The Broad Institute Genome Sequencing Center for Infectious Disease"/>
            <person name="Wu L."/>
            <person name="Ma J."/>
        </authorList>
    </citation>
    <scope>NUCLEOTIDE SEQUENCE [LARGE SCALE GENOMIC DNA]</scope>
    <source>
        <strain evidence="8">CCUG 56029</strain>
    </source>
</reference>
<dbReference type="InterPro" id="IPR000073">
    <property type="entry name" value="AB_hydrolase_1"/>
</dbReference>
<keyword evidence="8" id="KW-1185">Reference proteome</keyword>
<feature type="domain" description="Lipoyl-binding" evidence="5">
    <location>
        <begin position="2"/>
        <end position="80"/>
    </location>
</feature>
<evidence type="ECO:0000256" key="1">
    <source>
        <dbReference type="ARBA" id="ARBA00001938"/>
    </source>
</evidence>
<dbReference type="CDD" id="cd06849">
    <property type="entry name" value="lipoyl_domain"/>
    <property type="match status" value="1"/>
</dbReference>
<accession>A0ABW4R4V5</accession>
<feature type="region of interest" description="Disordered" evidence="4">
    <location>
        <begin position="111"/>
        <end position="140"/>
    </location>
</feature>
<comment type="similarity">
    <text evidence="2">Belongs to the 2-oxoacid dehydrogenase family.</text>
</comment>
<dbReference type="Gene3D" id="4.10.320.10">
    <property type="entry name" value="E3-binding domain"/>
    <property type="match status" value="1"/>
</dbReference>
<evidence type="ECO:0000256" key="4">
    <source>
        <dbReference type="SAM" id="MobiDB-lite"/>
    </source>
</evidence>
<dbReference type="SUPFAM" id="SSF47005">
    <property type="entry name" value="Peripheral subunit-binding domain of 2-oxo acid dehydrogenase complex"/>
    <property type="match status" value="1"/>
</dbReference>
<dbReference type="SUPFAM" id="SSF53474">
    <property type="entry name" value="alpha/beta-Hydrolases"/>
    <property type="match status" value="1"/>
</dbReference>
<sequence>MATEVILPKVDMDMTTGRISRWLVKDGATVAKGAVLFEIETDKAAMEIDAPADGTIRITAPETGVEIAVGEPVAWIFAEGEAPAEPSPAAAAAAPRTTGAADAPAEVTAVAGPAAPAQAEPATPAQAEPAVTARTGTRATPLARRLARESGLDLAAVAGSGPHGRVQRADIEAAVLAGATSAPPAASFRCVGRPDAAPAPTARLAAGLLNAVWLRQGAGVPVVMIHGFGSELSAWRPFLAEVPADRAVLALDLPAHGKSVTRDVAGFDDLVTQAEDTLTESGITSAHLVGHSLGGAVAAALAGGLRLEVQSLLLISPAGLGPEMSPFVENFARATEAAAVAGWLREVVHDPASLSDAFVRTVARTRADGTQALAQTRLASALFGGGVPSFSIRPALAQNACPTRIVFGLEDRVFPWRQVLGLPGSIALHLFQQTGHMPQVEQREAVGRILRQMLN</sequence>
<dbReference type="Pfam" id="PF00364">
    <property type="entry name" value="Biotin_lipoyl"/>
    <property type="match status" value="1"/>
</dbReference>
<evidence type="ECO:0000259" key="6">
    <source>
        <dbReference type="PROSITE" id="PS51826"/>
    </source>
</evidence>
<dbReference type="Pfam" id="PF02817">
    <property type="entry name" value="E3_binding"/>
    <property type="match status" value="1"/>
</dbReference>
<dbReference type="InterPro" id="IPR003016">
    <property type="entry name" value="2-oxoA_DH_lipoyl-BS"/>
</dbReference>
<dbReference type="PROSITE" id="PS51826">
    <property type="entry name" value="PSBD"/>
    <property type="match status" value="1"/>
</dbReference>
<dbReference type="PROSITE" id="PS00189">
    <property type="entry name" value="LIPOYL"/>
    <property type="match status" value="1"/>
</dbReference>
<organism evidence="7 8">
    <name type="scientific">Paracoccus pacificus</name>
    <dbReference type="NCBI Taxonomy" id="1463598"/>
    <lineage>
        <taxon>Bacteria</taxon>
        <taxon>Pseudomonadati</taxon>
        <taxon>Pseudomonadota</taxon>
        <taxon>Alphaproteobacteria</taxon>
        <taxon>Rhodobacterales</taxon>
        <taxon>Paracoccaceae</taxon>
        <taxon>Paracoccus</taxon>
    </lineage>
</organism>
<dbReference type="Proteomes" id="UP001597213">
    <property type="component" value="Unassembled WGS sequence"/>
</dbReference>
<dbReference type="EC" id="2.3.1.12" evidence="7"/>
<evidence type="ECO:0000313" key="8">
    <source>
        <dbReference type="Proteomes" id="UP001597213"/>
    </source>
</evidence>
<dbReference type="NCBIfam" id="NF011457">
    <property type="entry name" value="PRK14875.1"/>
    <property type="match status" value="1"/>
</dbReference>
<dbReference type="InterPro" id="IPR045257">
    <property type="entry name" value="E2/Pdx1"/>
</dbReference>
<dbReference type="SUPFAM" id="SSF51230">
    <property type="entry name" value="Single hybrid motif"/>
    <property type="match status" value="1"/>
</dbReference>
<dbReference type="EMBL" id="JBHUEN010000016">
    <property type="protein sequence ID" value="MFD1881217.1"/>
    <property type="molecule type" value="Genomic_DNA"/>
</dbReference>
<dbReference type="InterPro" id="IPR029058">
    <property type="entry name" value="AB_hydrolase_fold"/>
</dbReference>
<gene>
    <name evidence="7" type="ORF">ACFSCT_05745</name>
</gene>
<dbReference type="Gene3D" id="2.40.50.100">
    <property type="match status" value="1"/>
</dbReference>
<dbReference type="PRINTS" id="PR00111">
    <property type="entry name" value="ABHYDROLASE"/>
</dbReference>
<dbReference type="InterPro" id="IPR036625">
    <property type="entry name" value="E3-bd_dom_sf"/>
</dbReference>
<dbReference type="InterPro" id="IPR000089">
    <property type="entry name" value="Biotin_lipoyl"/>
</dbReference>
<proteinExistence type="inferred from homology"/>
<evidence type="ECO:0000256" key="3">
    <source>
        <dbReference type="ARBA" id="ARBA00022823"/>
    </source>
</evidence>
<dbReference type="Pfam" id="PF12697">
    <property type="entry name" value="Abhydrolase_6"/>
    <property type="match status" value="1"/>
</dbReference>
<dbReference type="InterPro" id="IPR011053">
    <property type="entry name" value="Single_hybrid_motif"/>
</dbReference>
<dbReference type="PANTHER" id="PTHR23151:SF90">
    <property type="entry name" value="DIHYDROLIPOYLLYSINE-RESIDUE ACETYLTRANSFERASE COMPONENT OF PYRUVATE DEHYDROGENASE COMPLEX, MITOCHONDRIAL-RELATED"/>
    <property type="match status" value="1"/>
</dbReference>
<keyword evidence="7" id="KW-0808">Transferase</keyword>
<comment type="cofactor">
    <cofactor evidence="1">
        <name>(R)-lipoate</name>
        <dbReference type="ChEBI" id="CHEBI:83088"/>
    </cofactor>
</comment>
<dbReference type="PROSITE" id="PS50968">
    <property type="entry name" value="BIOTINYL_LIPOYL"/>
    <property type="match status" value="1"/>
</dbReference>
<feature type="domain" description="Peripheral subunit-binding (PSBD)" evidence="6">
    <location>
        <begin position="138"/>
        <end position="175"/>
    </location>
</feature>
<comment type="caution">
    <text evidence="7">The sequence shown here is derived from an EMBL/GenBank/DDBJ whole genome shotgun (WGS) entry which is preliminary data.</text>
</comment>
<evidence type="ECO:0000256" key="2">
    <source>
        <dbReference type="ARBA" id="ARBA00007317"/>
    </source>
</evidence>
<dbReference type="Gene3D" id="3.40.50.1820">
    <property type="entry name" value="alpha/beta hydrolase"/>
    <property type="match status" value="1"/>
</dbReference>
<dbReference type="GO" id="GO:0004742">
    <property type="term" value="F:dihydrolipoyllysine-residue acetyltransferase activity"/>
    <property type="evidence" value="ECO:0007669"/>
    <property type="project" value="UniProtKB-EC"/>
</dbReference>
<dbReference type="InterPro" id="IPR004167">
    <property type="entry name" value="PSBD"/>
</dbReference>
<evidence type="ECO:0000313" key="7">
    <source>
        <dbReference type="EMBL" id="MFD1881217.1"/>
    </source>
</evidence>